<dbReference type="Proteomes" id="UP000075755">
    <property type="component" value="Chromosome"/>
</dbReference>
<dbReference type="Proteomes" id="UP000577697">
    <property type="component" value="Unassembled WGS sequence"/>
</dbReference>
<gene>
    <name evidence="2" type="ORF">AA2016_5079</name>
    <name evidence="3" type="ORF">FHS67_001941</name>
</gene>
<dbReference type="PROSITE" id="PS51186">
    <property type="entry name" value="GNAT"/>
    <property type="match status" value="1"/>
</dbReference>
<accession>A0AAC8YT03</accession>
<dbReference type="GO" id="GO:0016747">
    <property type="term" value="F:acyltransferase activity, transferring groups other than amino-acyl groups"/>
    <property type="evidence" value="ECO:0007669"/>
    <property type="project" value="InterPro"/>
</dbReference>
<dbReference type="EMBL" id="CP015005">
    <property type="protein sequence ID" value="AMS43987.1"/>
    <property type="molecule type" value="Genomic_DNA"/>
</dbReference>
<dbReference type="InterPro" id="IPR016181">
    <property type="entry name" value="Acyl_CoA_acyltransferase"/>
</dbReference>
<dbReference type="RefSeq" id="WP_067965031.1">
    <property type="nucleotide sequence ID" value="NZ_CP015005.1"/>
</dbReference>
<evidence type="ECO:0000313" key="3">
    <source>
        <dbReference type="EMBL" id="MBB3705626.1"/>
    </source>
</evidence>
<evidence type="ECO:0000259" key="1">
    <source>
        <dbReference type="PROSITE" id="PS51186"/>
    </source>
</evidence>
<dbReference type="Pfam" id="PF00583">
    <property type="entry name" value="Acetyltransf_1"/>
    <property type="match status" value="1"/>
</dbReference>
<dbReference type="KEGG" id="aak:AA2016_5079"/>
<sequence length="171" mass="18492">MKIALKLLQIDEVASVTGIELDEHDEDLAGGSMATIYRRLRRRPEPSLCHPFLVTVDCATVGFLMLREGSALPYWANPGSISLHNFRISRKAQGRGFGTAALALAAVWIAVHRPGSSALTLSVNEENSSALRLYRRCGFQSSGCSFAGRLGAEIVLSCGVSELLKKYVADP</sequence>
<feature type="domain" description="N-acetyltransferase" evidence="1">
    <location>
        <begin position="3"/>
        <end position="161"/>
    </location>
</feature>
<evidence type="ECO:0000313" key="5">
    <source>
        <dbReference type="Proteomes" id="UP000577697"/>
    </source>
</evidence>
<dbReference type="SUPFAM" id="SSF55729">
    <property type="entry name" value="Acyl-CoA N-acyltransferases (Nat)"/>
    <property type="match status" value="1"/>
</dbReference>
<dbReference type="InterPro" id="IPR000182">
    <property type="entry name" value="GNAT_dom"/>
</dbReference>
<proteinExistence type="predicted"/>
<evidence type="ECO:0000313" key="4">
    <source>
        <dbReference type="Proteomes" id="UP000075755"/>
    </source>
</evidence>
<reference evidence="2 4" key="1">
    <citation type="submission" date="2016-03" db="EMBL/GenBank/DDBJ databases">
        <title>Complete genome of Aminobacter aminovorans KCTC 2477.</title>
        <authorList>
            <person name="Kim K.M."/>
        </authorList>
    </citation>
    <scope>NUCLEOTIDE SEQUENCE [LARGE SCALE GENOMIC DNA]</scope>
    <source>
        <strain evidence="2 4">KCTC 2477</strain>
    </source>
</reference>
<dbReference type="EMBL" id="JACICB010000006">
    <property type="protein sequence ID" value="MBB3705626.1"/>
    <property type="molecule type" value="Genomic_DNA"/>
</dbReference>
<name>A0AAC8YT03_AMIAI</name>
<dbReference type="AlphaFoldDB" id="A0AAC8YT03"/>
<organism evidence="2 4">
    <name type="scientific">Aminobacter aminovorans</name>
    <name type="common">Chelatobacter heintzii</name>
    <dbReference type="NCBI Taxonomy" id="83263"/>
    <lineage>
        <taxon>Bacteria</taxon>
        <taxon>Pseudomonadati</taxon>
        <taxon>Pseudomonadota</taxon>
        <taxon>Alphaproteobacteria</taxon>
        <taxon>Hyphomicrobiales</taxon>
        <taxon>Phyllobacteriaceae</taxon>
        <taxon>Aminobacter</taxon>
    </lineage>
</organism>
<keyword evidence="5" id="KW-1185">Reference proteome</keyword>
<dbReference type="Gene3D" id="3.40.630.30">
    <property type="match status" value="1"/>
</dbReference>
<protein>
    <submittedName>
        <fullName evidence="3">GNAT superfamily N-acetyltransferase</fullName>
    </submittedName>
</protein>
<reference evidence="3 5" key="2">
    <citation type="submission" date="2020-08" db="EMBL/GenBank/DDBJ databases">
        <title>Genomic Encyclopedia of Type Strains, Phase IV (KMG-IV): sequencing the most valuable type-strain genomes for metagenomic binning, comparative biology and taxonomic classification.</title>
        <authorList>
            <person name="Goeker M."/>
        </authorList>
    </citation>
    <scope>NUCLEOTIDE SEQUENCE [LARGE SCALE GENOMIC DNA]</scope>
    <source>
        <strain evidence="3 5">DSM 10368</strain>
    </source>
</reference>
<evidence type="ECO:0000313" key="2">
    <source>
        <dbReference type="EMBL" id="AMS43987.1"/>
    </source>
</evidence>